<organism evidence="1 2">
    <name type="scientific">candidate division WS6 bacterium OLB21</name>
    <dbReference type="NCBI Taxonomy" id="1617427"/>
    <lineage>
        <taxon>Bacteria</taxon>
        <taxon>Candidatus Dojkabacteria</taxon>
    </lineage>
</organism>
<sequence length="90" mass="10143">MSKSWILLIVIAVITMLVVGGFEFYQSISGTNIEFQKRVVNLQISSSLGTDVLDSVRVLDQGFFVRDGELDDNFQSEIVDPEILEQEVLF</sequence>
<protein>
    <submittedName>
        <fullName evidence="1">Uncharacterized protein</fullName>
    </submittedName>
</protein>
<dbReference type="AlphaFoldDB" id="A0A136KHM9"/>
<dbReference type="Proteomes" id="UP000070449">
    <property type="component" value="Unassembled WGS sequence"/>
</dbReference>
<proteinExistence type="predicted"/>
<dbReference type="EMBL" id="JYPD01000021">
    <property type="protein sequence ID" value="KXK08945.1"/>
    <property type="molecule type" value="Genomic_DNA"/>
</dbReference>
<comment type="caution">
    <text evidence="1">The sequence shown here is derived from an EMBL/GenBank/DDBJ whole genome shotgun (WGS) entry which is preliminary data.</text>
</comment>
<name>A0A136KHM9_9BACT</name>
<evidence type="ECO:0000313" key="2">
    <source>
        <dbReference type="Proteomes" id="UP000070449"/>
    </source>
</evidence>
<accession>A0A136KHM9</accession>
<reference evidence="1 2" key="1">
    <citation type="submission" date="2015-02" db="EMBL/GenBank/DDBJ databases">
        <title>Improved understanding of the partial-nitritation anammox process through 23 genomes representing the majority of the microbial community.</title>
        <authorList>
            <person name="Speth D.R."/>
            <person name="In T Zandt M."/>
            <person name="Guerrero Cruz S."/>
            <person name="Jetten M.S."/>
            <person name="Dutilh B.E."/>
        </authorList>
    </citation>
    <scope>NUCLEOTIDE SEQUENCE [LARGE SCALE GENOMIC DNA]</scope>
    <source>
        <strain evidence="1">OLB21</strain>
    </source>
</reference>
<evidence type="ECO:0000313" key="1">
    <source>
        <dbReference type="EMBL" id="KXK08945.1"/>
    </source>
</evidence>
<dbReference type="STRING" id="1617427.UZ20_WS6002000657"/>
<gene>
    <name evidence="1" type="ORF">UZ20_WS6002000657</name>
</gene>